<gene>
    <name evidence="2" type="ORF">DYB28_003115</name>
</gene>
<comment type="caution">
    <text evidence="2">The sequence shown here is derived from an EMBL/GenBank/DDBJ whole genome shotgun (WGS) entry which is preliminary data.</text>
</comment>
<evidence type="ECO:0000256" key="1">
    <source>
        <dbReference type="SAM" id="MobiDB-lite"/>
    </source>
</evidence>
<name>A0A9X8HAN3_APHAT</name>
<feature type="region of interest" description="Disordered" evidence="1">
    <location>
        <begin position="22"/>
        <end position="120"/>
    </location>
</feature>
<feature type="compositionally biased region" description="Polar residues" evidence="1">
    <location>
        <begin position="93"/>
        <end position="108"/>
    </location>
</feature>
<accession>A0A9X8HAN3</accession>
<evidence type="ECO:0000313" key="2">
    <source>
        <dbReference type="EMBL" id="RLO07389.1"/>
    </source>
</evidence>
<sequence length="310" mass="34675">MADVFAQFTSTPLKLKAAAAEHAKPSPWNSTAKYTPSKRPLEVSVMTSTAKPTPSKRPLEDSVLSYTTPLKHSRVTSSGTPRVPPSSARKVATPSTIGRQGRSSSAQINALPRAPAKEGAGTTQRVETILYQCERVANKLSKLSPSQLHHIQSTLLQLSNHPSELRAAAAYFGRVMQNPPTLVLNHVSQLSNSLARHYLRVIFLYFDDRLAEDKTSTVTLPRHYAHQDLGAAIHRALADRFLYRTSQTTPQERYYYATSVEFLYRAIRLVQNTTKDAYLTSLVRKLQIVCVRLVQYAFFMCFVPLFILQV</sequence>
<feature type="compositionally biased region" description="Polar residues" evidence="1">
    <location>
        <begin position="64"/>
        <end position="80"/>
    </location>
</feature>
<reference evidence="2 3" key="1">
    <citation type="journal article" date="2018" name="J. Invertebr. Pathol.">
        <title>New genotyping method for the causative agent of crayfish plague (Aphanomyces astaci) based on whole genome data.</title>
        <authorList>
            <person name="Minardi D."/>
            <person name="Studholme D.J."/>
            <person name="van der Giezen M."/>
            <person name="Pretto T."/>
            <person name="Oidtmann B."/>
        </authorList>
    </citation>
    <scope>NUCLEOTIDE SEQUENCE [LARGE SCALE GENOMIC DNA]</scope>
    <source>
        <strain evidence="2 3">KB13</strain>
    </source>
</reference>
<dbReference type="Proteomes" id="UP000275652">
    <property type="component" value="Unassembled WGS sequence"/>
</dbReference>
<organism evidence="2 3">
    <name type="scientific">Aphanomyces astaci</name>
    <name type="common">Crayfish plague agent</name>
    <dbReference type="NCBI Taxonomy" id="112090"/>
    <lineage>
        <taxon>Eukaryota</taxon>
        <taxon>Sar</taxon>
        <taxon>Stramenopiles</taxon>
        <taxon>Oomycota</taxon>
        <taxon>Saprolegniomycetes</taxon>
        <taxon>Saprolegniales</taxon>
        <taxon>Verrucalvaceae</taxon>
        <taxon>Aphanomyces</taxon>
    </lineage>
</organism>
<dbReference type="AlphaFoldDB" id="A0A9X8HAN3"/>
<proteinExistence type="predicted"/>
<evidence type="ECO:0000313" key="3">
    <source>
        <dbReference type="Proteomes" id="UP000275652"/>
    </source>
</evidence>
<dbReference type="EMBL" id="QUTI01023504">
    <property type="protein sequence ID" value="RLO07389.1"/>
    <property type="molecule type" value="Genomic_DNA"/>
</dbReference>
<protein>
    <submittedName>
        <fullName evidence="2">Uncharacterized protein</fullName>
    </submittedName>
</protein>